<protein>
    <submittedName>
        <fullName evidence="9">TonB-dependent receptor</fullName>
    </submittedName>
</protein>
<dbReference type="GO" id="GO:0009279">
    <property type="term" value="C:cell outer membrane"/>
    <property type="evidence" value="ECO:0007669"/>
    <property type="project" value="UniProtKB-SubCell"/>
</dbReference>
<dbReference type="RefSeq" id="WP_186741585.1">
    <property type="nucleotide sequence ID" value="NZ_CP060394.1"/>
</dbReference>
<keyword evidence="5" id="KW-0798">TonB box</keyword>
<dbReference type="SUPFAM" id="SSF49452">
    <property type="entry name" value="Starch-binding domain-like"/>
    <property type="match status" value="1"/>
</dbReference>
<gene>
    <name evidence="9" type="ORF">H7849_19015</name>
</gene>
<comment type="similarity">
    <text evidence="5">Belongs to the TonB-dependent receptor family.</text>
</comment>
<evidence type="ECO:0000259" key="8">
    <source>
        <dbReference type="Pfam" id="PF07715"/>
    </source>
</evidence>
<proteinExistence type="inferred from homology"/>
<keyword evidence="3 5" id="KW-0472">Membrane</keyword>
<dbReference type="InterPro" id="IPR013784">
    <property type="entry name" value="Carb-bd-like_fold"/>
</dbReference>
<dbReference type="InterPro" id="IPR010104">
    <property type="entry name" value="TonB_rcpt_bac"/>
</dbReference>
<dbReference type="PANTHER" id="PTHR40980:SF4">
    <property type="entry name" value="TONB-DEPENDENT RECEPTOR-LIKE BETA-BARREL DOMAIN-CONTAINING PROTEIN"/>
    <property type="match status" value="1"/>
</dbReference>
<dbReference type="Pfam" id="PF07715">
    <property type="entry name" value="Plug"/>
    <property type="match status" value="1"/>
</dbReference>
<feature type="domain" description="TonB-dependent receptor plug" evidence="8">
    <location>
        <begin position="133"/>
        <end position="237"/>
    </location>
</feature>
<evidence type="ECO:0000313" key="9">
    <source>
        <dbReference type="EMBL" id="QNI31168.1"/>
    </source>
</evidence>
<dbReference type="Proteomes" id="UP000515312">
    <property type="component" value="Chromosome"/>
</dbReference>
<keyword evidence="2 6" id="KW-0732">Signal</keyword>
<keyword evidence="9" id="KW-0675">Receptor</keyword>
<sequence>MRKCFQQTFSVLILICLLTSFRVPAQTAPGGIAGNVQDSAGAVLVSARVEIEPSDRQAATDNQGTFRIPNLPPGQYTLRVSYVGFNPFETTVTVASSQTANVTATLQVGSDADTVLVTAPRLEGEAEAVNVERMSAQIVQVAPQGVITSLPNTNIADAIGRLPSVSLERDEGEGKYVQIRGTEPRLSNLTVNGVNVPSVEVTVRNVKMDAIPSNGIERIEVYKTLAADQDADGVGGTVNLVTPTAQDKPTYSLNGTAGYNPLQTGYWRGGFDGTFGKRFGPGKKFGFLLGGTWDRTNRGIDDLEPSQTFGTLANGQNVAYVSSEDFRSYDYYRTRYGFDTGIDYKITPTLTTYVKGLYADFHDFGETHVYTPSTANMIDSASGSTVNFFTPAQCDAYNAQNPNASTPCSYGNWVYRHYIRRPDQQVFSFLAGASQALPKDLITVNLAVSRGHNIGGQDFPTTYFSGPPAVTFSEDLSNPYRPRLYATDGTNGFNTTQYTVNESDTGSYHATQLNIQGSADLAHNYNLSGHASTFSMGLKFRNSYSTQRENDTHLAFTGTNPFTLASVGGNYTNPTYYNKSFAINGQAYGPTSSYNKILSAVAANSGAFTEDVVGDSNTYASAFFNADELISAGYLEDVIYFNNVRLEGGVRFDSGSTHFLANTIDNGANGPCYKDPSQSCPAVTPNRQDANYFNALPSVALQWQFQKDSNLRVVYSRGLARPNIGDLVPATVVDPNQTPYPTVSTGNPNLIPTLSDNFDVLAEHYLKPLGIVQAGYFFKELHNPIYPVATLLPNYNNTGRTYQLTQSINGPNAHIQGIELQWEQRFSFLPGILSGFGIDANYSYSASQVTFPSGFDGGRTDHPGLDRTAPNNYNFNLTYDKSRFSGRFAISHNDPNIAAYQWNATTGPTNDPILGLKGPTGDNYFYGHTQFDVQGSYRIYKDLRVVASGLNLSNEVFGFYNGSGIYPVQREYYRPTVSFGLRWTLAGEQ</sequence>
<dbReference type="Gene3D" id="2.170.130.10">
    <property type="entry name" value="TonB-dependent receptor, plug domain"/>
    <property type="match status" value="1"/>
</dbReference>
<evidence type="ECO:0000313" key="10">
    <source>
        <dbReference type="Proteomes" id="UP000515312"/>
    </source>
</evidence>
<evidence type="ECO:0000256" key="5">
    <source>
        <dbReference type="RuleBase" id="RU003357"/>
    </source>
</evidence>
<dbReference type="GO" id="GO:0030246">
    <property type="term" value="F:carbohydrate binding"/>
    <property type="evidence" value="ECO:0007669"/>
    <property type="project" value="InterPro"/>
</dbReference>
<feature type="chain" id="PRO_5028897502" evidence="6">
    <location>
        <begin position="26"/>
        <end position="989"/>
    </location>
</feature>
<dbReference type="PANTHER" id="PTHR40980">
    <property type="entry name" value="PLUG DOMAIN-CONTAINING PROTEIN"/>
    <property type="match status" value="1"/>
</dbReference>
<evidence type="ECO:0000256" key="1">
    <source>
        <dbReference type="ARBA" id="ARBA00004442"/>
    </source>
</evidence>
<dbReference type="Gene3D" id="2.60.40.1120">
    <property type="entry name" value="Carboxypeptidase-like, regulatory domain"/>
    <property type="match status" value="1"/>
</dbReference>
<evidence type="ECO:0000256" key="6">
    <source>
        <dbReference type="SAM" id="SignalP"/>
    </source>
</evidence>
<dbReference type="InterPro" id="IPR000531">
    <property type="entry name" value="Beta-barrel_TonB"/>
</dbReference>
<comment type="subcellular location">
    <subcellularLocation>
        <location evidence="1 5">Cell outer membrane</location>
    </subcellularLocation>
</comment>
<dbReference type="Gene3D" id="2.40.170.20">
    <property type="entry name" value="TonB-dependent receptor, beta-barrel domain"/>
    <property type="match status" value="1"/>
</dbReference>
<dbReference type="InterPro" id="IPR012910">
    <property type="entry name" value="Plug_dom"/>
</dbReference>
<feature type="domain" description="TonB-dependent receptor-like beta-barrel" evidence="7">
    <location>
        <begin position="476"/>
        <end position="952"/>
    </location>
</feature>
<feature type="signal peptide" evidence="6">
    <location>
        <begin position="1"/>
        <end position="25"/>
    </location>
</feature>
<dbReference type="InterPro" id="IPR010916">
    <property type="entry name" value="TonB_box_CS"/>
</dbReference>
<dbReference type="KEGG" id="adin:H7849_19015"/>
<dbReference type="Pfam" id="PF00593">
    <property type="entry name" value="TonB_dep_Rec_b-barrel"/>
    <property type="match status" value="1"/>
</dbReference>
<evidence type="ECO:0000256" key="4">
    <source>
        <dbReference type="ARBA" id="ARBA00023237"/>
    </source>
</evidence>
<dbReference type="EMBL" id="CP060394">
    <property type="protein sequence ID" value="QNI31168.1"/>
    <property type="molecule type" value="Genomic_DNA"/>
</dbReference>
<name>A0A7G8BF48_9BACT</name>
<dbReference type="NCBIfam" id="TIGR01782">
    <property type="entry name" value="TonB-Xanth-Caul"/>
    <property type="match status" value="1"/>
</dbReference>
<accession>A0A7G8BF48</accession>
<dbReference type="AlphaFoldDB" id="A0A7G8BF48"/>
<dbReference type="PROSITE" id="PS00430">
    <property type="entry name" value="TONB_DEPENDENT_REC_1"/>
    <property type="match status" value="1"/>
</dbReference>
<dbReference type="Pfam" id="PF13620">
    <property type="entry name" value="CarboxypepD_reg"/>
    <property type="match status" value="1"/>
</dbReference>
<dbReference type="InterPro" id="IPR036942">
    <property type="entry name" value="Beta-barrel_TonB_sf"/>
</dbReference>
<dbReference type="InterPro" id="IPR037066">
    <property type="entry name" value="Plug_dom_sf"/>
</dbReference>
<keyword evidence="4" id="KW-0998">Cell outer membrane</keyword>
<organism evidence="9 10">
    <name type="scientific">Alloacidobacterium dinghuense</name>
    <dbReference type="NCBI Taxonomy" id="2763107"/>
    <lineage>
        <taxon>Bacteria</taxon>
        <taxon>Pseudomonadati</taxon>
        <taxon>Acidobacteriota</taxon>
        <taxon>Terriglobia</taxon>
        <taxon>Terriglobales</taxon>
        <taxon>Acidobacteriaceae</taxon>
        <taxon>Alloacidobacterium</taxon>
    </lineage>
</organism>
<keyword evidence="10" id="KW-1185">Reference proteome</keyword>
<evidence type="ECO:0000259" key="7">
    <source>
        <dbReference type="Pfam" id="PF00593"/>
    </source>
</evidence>
<reference evidence="9 10" key="1">
    <citation type="submission" date="2020-08" db="EMBL/GenBank/DDBJ databases">
        <title>Edaphobacter telluris sp. nov. and Acidobacterium dinghuensis sp. nov., two acidobacteria isolated from forest soil.</title>
        <authorList>
            <person name="Fu J."/>
            <person name="Qiu L."/>
        </authorList>
    </citation>
    <scope>NUCLEOTIDE SEQUENCE [LARGE SCALE GENOMIC DNA]</scope>
    <source>
        <strain evidence="9">4Y35</strain>
    </source>
</reference>
<dbReference type="SUPFAM" id="SSF56935">
    <property type="entry name" value="Porins"/>
    <property type="match status" value="1"/>
</dbReference>
<evidence type="ECO:0000256" key="3">
    <source>
        <dbReference type="ARBA" id="ARBA00023136"/>
    </source>
</evidence>
<evidence type="ECO:0000256" key="2">
    <source>
        <dbReference type="ARBA" id="ARBA00022729"/>
    </source>
</evidence>